<dbReference type="PROSITE" id="PS00509">
    <property type="entry name" value="RAS_GTPASE_ACTIV_1"/>
    <property type="match status" value="1"/>
</dbReference>
<dbReference type="GO" id="GO:0005096">
    <property type="term" value="F:GTPase activator activity"/>
    <property type="evidence" value="ECO:0000318"/>
    <property type="project" value="GO_Central"/>
</dbReference>
<dbReference type="Gene3D" id="2.30.29.30">
    <property type="entry name" value="Pleckstrin-homology domain (PH domain)/Phosphotyrosine-binding domain (PTB)"/>
    <property type="match status" value="1"/>
</dbReference>
<dbReference type="PANTHER" id="PTHR10194:SF53">
    <property type="entry name" value="RAS GTPASE-ACTIVATING PROTEIN 3"/>
    <property type="match status" value="1"/>
</dbReference>
<sequence length="740" mass="84583">MAVEDEGLRVFQSVKIKIGEAKNLPSYPGPSKMRDCYCTVNLDQEEVFRTKIVEKSLCPFYGEDFYCEIPRSFRHLSFYIFDRDVFRRDSIIGKVAIQKEDLQKYHNRDTWFQLQHVDADSEVQVRLLAQPRKPEPRDTMGLRDGPGSDCAEIAPLHSSLGNKTVPMLFFRVDLWNASNLKFGDEFLGELRIPLKVLRQSSSYEAWYFLQPRDNGSKSLKPDDLGSLRLNVVYTEDHVFSSDYYSPLRDLLLKSADVEPVSASAAHILGEVCREKQEAAVPLVRLFLHYGRVVPFISAIASAEVKRTQDPNTIFRGNSLASKCIDETMKLAGMHYLHVTLKPAIEEICQSHKPCEIDPVKLKDGENLENNMENLRQYVDRVFHAITESGVSCPTVMCDIFFSLREAAAKRFQDDPDVRYTAVSSFIFLRFFAPAILSPNLFQLTPHHTDPQTSRTLTLISKTVQTLGSLSKSKSVSPDPGPVCSSHRFMIKRAQGRKRFGMKNFKKRWFRLTNHEFTYHKSKGDQPLYSIPIENILAVEKLEEESFKMKNMFQVIQPERALYIQANNCVEAKDWIDILTKVSQCNQKRLTVYHPSAYLSGHWLCCRAPSDSAPGCSPCTGGLPANIQLDIDGDRETERIYSLFNLYMSKLEKMQEACGSKSVYDGPEQEEYSTFVIDDPQETYKTLKQVITGVGALEQEHAQYKRDKFKKTKYGSQEHPIGDKSFQNYIRQQSETSTHSI</sequence>
<dbReference type="PROSITE" id="PS50003">
    <property type="entry name" value="PH_DOMAIN"/>
    <property type="match status" value="1"/>
</dbReference>
<dbReference type="SMART" id="SM00107">
    <property type="entry name" value="BTK"/>
    <property type="match status" value="1"/>
</dbReference>
<dbReference type="InterPro" id="IPR039360">
    <property type="entry name" value="Ras_GTPase"/>
</dbReference>
<evidence type="ECO:0000259" key="7">
    <source>
        <dbReference type="PROSITE" id="PS50003"/>
    </source>
</evidence>
<keyword evidence="2" id="KW-0479">Metal-binding</keyword>
<dbReference type="PANTHER" id="PTHR10194">
    <property type="entry name" value="RAS GTPASE-ACTIVATING PROTEINS"/>
    <property type="match status" value="1"/>
</dbReference>
<dbReference type="SUPFAM" id="SSF49562">
    <property type="entry name" value="C2 domain (Calcium/lipid-binding domain, CaLB)"/>
    <property type="match status" value="2"/>
</dbReference>
<dbReference type="InterPro" id="IPR023152">
    <property type="entry name" value="RasGAP_CS"/>
</dbReference>
<dbReference type="HOGENOM" id="CLU_008096_1_1_1"/>
<dbReference type="Pfam" id="PF00168">
    <property type="entry name" value="C2"/>
    <property type="match status" value="2"/>
</dbReference>
<feature type="domain" description="C2" evidence="8">
    <location>
        <begin position="1"/>
        <end position="112"/>
    </location>
</feature>
<dbReference type="SMART" id="SM00239">
    <property type="entry name" value="C2"/>
    <property type="match status" value="1"/>
</dbReference>
<dbReference type="FunFam" id="2.30.29.30:FF:000144">
    <property type="entry name" value="Ras GTPase-activating protein 2 isoform 3"/>
    <property type="match status" value="1"/>
</dbReference>
<evidence type="ECO:0000259" key="9">
    <source>
        <dbReference type="PROSITE" id="PS50018"/>
    </source>
</evidence>
<dbReference type="OMA" id="CKEEYMA"/>
<dbReference type="InterPro" id="IPR035892">
    <property type="entry name" value="C2_domain_sf"/>
</dbReference>
<keyword evidence="11" id="KW-1185">Reference proteome</keyword>
<dbReference type="eggNOG" id="KOG2059">
    <property type="taxonomic scope" value="Eukaryota"/>
</dbReference>
<evidence type="ECO:0000313" key="12">
    <source>
        <dbReference type="VGNC" id="VGNC:14788"/>
    </source>
</evidence>
<dbReference type="GO" id="GO:0005246">
    <property type="term" value="F:calcium channel regulator activity"/>
    <property type="evidence" value="ECO:0007669"/>
    <property type="project" value="Ensembl"/>
</dbReference>
<dbReference type="PROSITE" id="PS50018">
    <property type="entry name" value="RAS_GTPASE_ACTIV_2"/>
    <property type="match status" value="1"/>
</dbReference>
<dbReference type="GO" id="GO:0030168">
    <property type="term" value="P:platelet activation"/>
    <property type="evidence" value="ECO:0007669"/>
    <property type="project" value="Ensembl"/>
</dbReference>
<proteinExistence type="predicted"/>
<dbReference type="Ensembl" id="ENSPTRT00000011148.6">
    <property type="protein sequence ID" value="ENSPTRP00000010314.6"/>
    <property type="gene ID" value="ENSPTRG00000006069.7"/>
</dbReference>
<gene>
    <name evidence="10 12" type="primary">RASA3</name>
</gene>
<dbReference type="PROSITE" id="PS50004">
    <property type="entry name" value="C2"/>
    <property type="match status" value="1"/>
</dbReference>
<dbReference type="EMBL" id="AACZ04021745">
    <property type="status" value="NOT_ANNOTATED_CDS"/>
    <property type="molecule type" value="Genomic_DNA"/>
</dbReference>
<dbReference type="Pfam" id="PF00616">
    <property type="entry name" value="RasGAP"/>
    <property type="match status" value="2"/>
</dbReference>
<dbReference type="InterPro" id="IPR008936">
    <property type="entry name" value="Rho_GTPase_activation_prot"/>
</dbReference>
<dbReference type="EMBL" id="AACZ04069583">
    <property type="status" value="NOT_ANNOTATED_CDS"/>
    <property type="molecule type" value="Genomic_DNA"/>
</dbReference>
<dbReference type="Bgee" id="ENSPTRG00000006069">
    <property type="expression patterns" value="Expressed in lymph node and 21 other cell types or tissues"/>
</dbReference>
<reference evidence="10" key="2">
    <citation type="submission" date="2025-08" db="UniProtKB">
        <authorList>
            <consortium name="Ensembl"/>
        </authorList>
    </citation>
    <scope>IDENTIFICATION</scope>
</reference>
<dbReference type="SUPFAM" id="SSF50729">
    <property type="entry name" value="PH domain-like"/>
    <property type="match status" value="1"/>
</dbReference>
<keyword evidence="1" id="KW-0343">GTPase activation</keyword>
<accession>H2Q7U7</accession>
<dbReference type="EMBL" id="AACZ04021747">
    <property type="status" value="NOT_ANNOTATED_CDS"/>
    <property type="molecule type" value="Genomic_DNA"/>
</dbReference>
<dbReference type="InterPro" id="IPR001849">
    <property type="entry name" value="PH_domain"/>
</dbReference>
<name>H2Q7U7_PANTR</name>
<dbReference type="InterPro" id="IPR011993">
    <property type="entry name" value="PH-like_dom_sf"/>
</dbReference>
<dbReference type="EMBL" id="AACZ04021746">
    <property type="status" value="NOT_ANNOTATED_CDS"/>
    <property type="molecule type" value="Genomic_DNA"/>
</dbReference>
<evidence type="ECO:0000256" key="3">
    <source>
        <dbReference type="ARBA" id="ARBA00022737"/>
    </source>
</evidence>
<dbReference type="Pfam" id="PF00169">
    <property type="entry name" value="PH"/>
    <property type="match status" value="1"/>
</dbReference>
<dbReference type="SMART" id="SM00323">
    <property type="entry name" value="RasGAP"/>
    <property type="match status" value="1"/>
</dbReference>
<dbReference type="Gene3D" id="1.10.506.10">
    <property type="entry name" value="GTPase Activation - p120gap, domain 1"/>
    <property type="match status" value="2"/>
</dbReference>
<dbReference type="GeneTree" id="ENSGT00940000157953"/>
<dbReference type="GO" id="GO:1902531">
    <property type="term" value="P:regulation of intracellular signal transduction"/>
    <property type="evidence" value="ECO:0000318"/>
    <property type="project" value="GO_Central"/>
</dbReference>
<dbReference type="AlphaFoldDB" id="H2Q7U7"/>
<keyword evidence="3" id="KW-0677">Repeat</keyword>
<reference evidence="10 11" key="1">
    <citation type="journal article" date="2005" name="Nature">
        <title>Initial sequence of the chimpanzee genome and comparison with the human genome.</title>
        <authorList>
            <consortium name="Chimpanzee sequencing and analysis consortium"/>
        </authorList>
    </citation>
    <scope>NUCLEOTIDE SEQUENCE [LARGE SCALE GENOMIC DNA]</scope>
</reference>
<dbReference type="VGNC" id="VGNC:14788">
    <property type="gene designation" value="RASA3"/>
</dbReference>
<evidence type="ECO:0000256" key="5">
    <source>
        <dbReference type="ARBA" id="ARBA00022833"/>
    </source>
</evidence>
<dbReference type="CDD" id="cd08401">
    <property type="entry name" value="C2A_RasA2_RasA3"/>
    <property type="match status" value="1"/>
</dbReference>
<evidence type="ECO:0000259" key="8">
    <source>
        <dbReference type="PROSITE" id="PS50004"/>
    </source>
</evidence>
<dbReference type="Proteomes" id="UP000002277">
    <property type="component" value="Chromosome 13"/>
</dbReference>
<feature type="domain" description="Ras-GAP" evidence="9">
    <location>
        <begin position="274"/>
        <end position="468"/>
    </location>
</feature>
<protein>
    <submittedName>
        <fullName evidence="10">RAS p21 protein activator 3</fullName>
    </submittedName>
</protein>
<dbReference type="EMBL" id="AACZ04014080">
    <property type="status" value="NOT_ANNOTATED_CDS"/>
    <property type="molecule type" value="Genomic_DNA"/>
</dbReference>
<evidence type="ECO:0000256" key="6">
    <source>
        <dbReference type="PROSITE-ProRule" id="PRU00432"/>
    </source>
</evidence>
<reference evidence="10" key="3">
    <citation type="submission" date="2025-09" db="UniProtKB">
        <authorList>
            <consortium name="Ensembl"/>
        </authorList>
    </citation>
    <scope>IDENTIFICATION</scope>
</reference>
<dbReference type="PROSITE" id="PS51113">
    <property type="entry name" value="ZF_BTK"/>
    <property type="match status" value="1"/>
</dbReference>
<dbReference type="GO" id="GO:0009898">
    <property type="term" value="C:cytoplasmic side of plasma membrane"/>
    <property type="evidence" value="ECO:0007669"/>
    <property type="project" value="Ensembl"/>
</dbReference>
<evidence type="ECO:0000313" key="11">
    <source>
        <dbReference type="Proteomes" id="UP000002277"/>
    </source>
</evidence>
<dbReference type="Gene3D" id="2.60.40.150">
    <property type="entry name" value="C2 domain"/>
    <property type="match status" value="1"/>
</dbReference>
<dbReference type="FunCoup" id="H2Q7U7">
    <property type="interactions" value="731"/>
</dbReference>
<organism evidence="10 11">
    <name type="scientific">Pan troglodytes</name>
    <name type="common">Chimpanzee</name>
    <dbReference type="NCBI Taxonomy" id="9598"/>
    <lineage>
        <taxon>Eukaryota</taxon>
        <taxon>Metazoa</taxon>
        <taxon>Chordata</taxon>
        <taxon>Craniata</taxon>
        <taxon>Vertebrata</taxon>
        <taxon>Euteleostomi</taxon>
        <taxon>Mammalia</taxon>
        <taxon>Eutheria</taxon>
        <taxon>Euarchontoglires</taxon>
        <taxon>Primates</taxon>
        <taxon>Haplorrhini</taxon>
        <taxon>Catarrhini</taxon>
        <taxon>Hominidae</taxon>
        <taxon>Pan</taxon>
    </lineage>
</organism>
<dbReference type="EMBL" id="AACZ04013903">
    <property type="status" value="NOT_ANNOTATED_CDS"/>
    <property type="molecule type" value="Genomic_DNA"/>
</dbReference>
<evidence type="ECO:0000256" key="2">
    <source>
        <dbReference type="ARBA" id="ARBA00022723"/>
    </source>
</evidence>
<dbReference type="InParanoid" id="H2Q7U7"/>
<keyword evidence="4 6" id="KW-0863">Zinc-finger</keyword>
<dbReference type="GO" id="GO:0035556">
    <property type="term" value="P:intracellular signal transduction"/>
    <property type="evidence" value="ECO:0007669"/>
    <property type="project" value="InterPro"/>
</dbReference>
<dbReference type="InterPro" id="IPR001562">
    <property type="entry name" value="Znf_Btk_motif"/>
</dbReference>
<keyword evidence="5" id="KW-0862">Zinc</keyword>
<dbReference type="EMBL" id="AACZ04011936">
    <property type="status" value="NOT_ANNOTATED_CDS"/>
    <property type="molecule type" value="Genomic_DNA"/>
</dbReference>
<dbReference type="PRINTS" id="PR00402">
    <property type="entry name" value="TECBTKDOMAIN"/>
</dbReference>
<evidence type="ECO:0000313" key="10">
    <source>
        <dbReference type="Ensembl" id="ENSPTRP00000010314.6"/>
    </source>
</evidence>
<dbReference type="InterPro" id="IPR001936">
    <property type="entry name" value="RasGAP_dom"/>
</dbReference>
<dbReference type="EMBL" id="AACZ04011935">
    <property type="status" value="NOT_ANNOTATED_CDS"/>
    <property type="molecule type" value="Genomic_DNA"/>
</dbReference>
<dbReference type="SMART" id="SM00233">
    <property type="entry name" value="PH"/>
    <property type="match status" value="1"/>
</dbReference>
<dbReference type="InterPro" id="IPR000008">
    <property type="entry name" value="C2_dom"/>
</dbReference>
<dbReference type="FunFam" id="1.10.506.10:FF:000011">
    <property type="entry name" value="Ras GTPase-activating protein 2 isoform 3"/>
    <property type="match status" value="1"/>
</dbReference>
<feature type="domain" description="PH" evidence="7">
    <location>
        <begin position="482"/>
        <end position="583"/>
    </location>
</feature>
<evidence type="ECO:0000256" key="4">
    <source>
        <dbReference type="ARBA" id="ARBA00022771"/>
    </source>
</evidence>
<dbReference type="GO" id="GO:0008270">
    <property type="term" value="F:zinc ion binding"/>
    <property type="evidence" value="ECO:0007669"/>
    <property type="project" value="UniProtKB-KW"/>
</dbReference>
<dbReference type="EMBL" id="AACZ04013902">
    <property type="status" value="NOT_ANNOTATED_CDS"/>
    <property type="molecule type" value="Genomic_DNA"/>
</dbReference>
<evidence type="ECO:0000256" key="1">
    <source>
        <dbReference type="ARBA" id="ARBA00022468"/>
    </source>
</evidence>
<dbReference type="Pfam" id="PF00779">
    <property type="entry name" value="BTK"/>
    <property type="match status" value="1"/>
</dbReference>
<dbReference type="EMBL" id="AACZ04014081">
    <property type="status" value="NOT_ANNOTATED_CDS"/>
    <property type="molecule type" value="Genomic_DNA"/>
</dbReference>
<dbReference type="SUPFAM" id="SSF48350">
    <property type="entry name" value="GTPase activation domain, GAP"/>
    <property type="match status" value="1"/>
</dbReference>